<feature type="transmembrane region" description="Helical" evidence="2">
    <location>
        <begin position="6"/>
        <end position="24"/>
    </location>
</feature>
<dbReference type="Proteomes" id="UP000185984">
    <property type="component" value="Unassembled WGS sequence"/>
</dbReference>
<dbReference type="RefSeq" id="WP_073550871.1">
    <property type="nucleotide sequence ID" value="NZ_CAWMVK010000008.1"/>
</dbReference>
<name>A0A1U7HIF5_9CHRO</name>
<dbReference type="OrthoDB" id="532877at2"/>
<feature type="transmembrane region" description="Helical" evidence="2">
    <location>
        <begin position="59"/>
        <end position="78"/>
    </location>
</feature>
<keyword evidence="4" id="KW-1185">Reference proteome</keyword>
<feature type="compositionally biased region" description="Low complexity" evidence="1">
    <location>
        <begin position="222"/>
        <end position="241"/>
    </location>
</feature>
<feature type="compositionally biased region" description="Low complexity" evidence="1">
    <location>
        <begin position="144"/>
        <end position="163"/>
    </location>
</feature>
<proteinExistence type="predicted"/>
<protein>
    <recommendedName>
        <fullName evidence="5">Ycf66 family protein</fullName>
    </recommendedName>
</protein>
<evidence type="ECO:0008006" key="5">
    <source>
        <dbReference type="Google" id="ProtNLM"/>
    </source>
</evidence>
<dbReference type="InterPro" id="IPR010004">
    <property type="entry name" value="Uncharacterised_Ycf66"/>
</dbReference>
<evidence type="ECO:0000313" key="3">
    <source>
        <dbReference type="EMBL" id="OKH23339.1"/>
    </source>
</evidence>
<keyword evidence="2" id="KW-1133">Transmembrane helix</keyword>
<reference evidence="3 4" key="1">
    <citation type="submission" date="2016-11" db="EMBL/GenBank/DDBJ databases">
        <title>Draft Genome Sequences of Nine Cyanobacterial Strains from Diverse Habitats.</title>
        <authorList>
            <person name="Zhu T."/>
            <person name="Hou S."/>
            <person name="Lu X."/>
            <person name="Hess W.R."/>
        </authorList>
    </citation>
    <scope>NUCLEOTIDE SEQUENCE [LARGE SCALE GENOMIC DNA]</scope>
    <source>
        <strain evidence="3 4">5.2 s.c.1</strain>
    </source>
</reference>
<feature type="region of interest" description="Disordered" evidence="1">
    <location>
        <begin position="136"/>
        <end position="283"/>
    </location>
</feature>
<dbReference type="Pfam" id="PF07444">
    <property type="entry name" value="Ycf66_N"/>
    <property type="match status" value="1"/>
</dbReference>
<dbReference type="EMBL" id="MRCC01000016">
    <property type="protein sequence ID" value="OKH23339.1"/>
    <property type="molecule type" value="Genomic_DNA"/>
</dbReference>
<organism evidence="3 4">
    <name type="scientific">Chroogloeocystis siderophila 5.2 s.c.1</name>
    <dbReference type="NCBI Taxonomy" id="247279"/>
    <lineage>
        <taxon>Bacteria</taxon>
        <taxon>Bacillati</taxon>
        <taxon>Cyanobacteriota</taxon>
        <taxon>Cyanophyceae</taxon>
        <taxon>Oscillatoriophycideae</taxon>
        <taxon>Chroococcales</taxon>
        <taxon>Chroococcaceae</taxon>
        <taxon>Chroogloeocystis</taxon>
    </lineage>
</organism>
<keyword evidence="2" id="KW-0472">Membrane</keyword>
<comment type="caution">
    <text evidence="3">The sequence shown here is derived from an EMBL/GenBank/DDBJ whole genome shotgun (WGS) entry which is preliminary data.</text>
</comment>
<evidence type="ECO:0000313" key="4">
    <source>
        <dbReference type="Proteomes" id="UP000185984"/>
    </source>
</evidence>
<evidence type="ECO:0000256" key="2">
    <source>
        <dbReference type="SAM" id="Phobius"/>
    </source>
</evidence>
<feature type="transmembrane region" description="Helical" evidence="2">
    <location>
        <begin position="33"/>
        <end position="53"/>
    </location>
</feature>
<keyword evidence="2" id="KW-0812">Transmembrane</keyword>
<gene>
    <name evidence="3" type="ORF">NIES1031_17950</name>
</gene>
<feature type="compositionally biased region" description="Basic and acidic residues" evidence="1">
    <location>
        <begin position="258"/>
        <end position="268"/>
    </location>
</feature>
<sequence length="283" mass="29942">MLAYILALAVGFLSLAIYMAAFFFPEVHRKGDFVWSGVGLFYALVLWVCSGRITGGVLLGQVAGVALLGWSVTQTLSLRRQLTPRLSQTVAPSAEEVKSTVQEKVAKSSFFSKLLQLTKRGDNSATTAKERLQQLSEQTKVPETVSSTTAASTTPTTNNIANSVQIIDNRTSTAEQSDATATPPGTPIESVPDESISEVASPDATAADEVVQAAREATSLPEETASAAVADTTATEVAPEASELVRPHPPDPELVEAALRDAEEKHQEATPPDPETPENPSPS</sequence>
<dbReference type="STRING" id="247279.NIES1031_17950"/>
<accession>A0A1U7HIF5</accession>
<dbReference type="AlphaFoldDB" id="A0A1U7HIF5"/>
<feature type="compositionally biased region" description="Polar residues" evidence="1">
    <location>
        <begin position="164"/>
        <end position="180"/>
    </location>
</feature>
<evidence type="ECO:0000256" key="1">
    <source>
        <dbReference type="SAM" id="MobiDB-lite"/>
    </source>
</evidence>
<feature type="compositionally biased region" description="Pro residues" evidence="1">
    <location>
        <begin position="271"/>
        <end position="283"/>
    </location>
</feature>